<organism evidence="2 3">
    <name type="scientific">Halarsenatibacter silvermanii</name>
    <dbReference type="NCBI Taxonomy" id="321763"/>
    <lineage>
        <taxon>Bacteria</taxon>
        <taxon>Bacillati</taxon>
        <taxon>Bacillota</taxon>
        <taxon>Clostridia</taxon>
        <taxon>Halanaerobiales</taxon>
        <taxon>Halarsenatibacteraceae</taxon>
        <taxon>Halarsenatibacter</taxon>
    </lineage>
</organism>
<dbReference type="STRING" id="321763.SAMN04488692_12520"/>
<dbReference type="OrthoDB" id="9815278at2"/>
<accession>A0A1G9S2C5</accession>
<sequence length="122" mass="12773">MPRGDGTGPDGLGEMTGRGAGYCAGFNVPGYVNSGAGQGLGLARGFRGGRGGRRRGTAGRGTAGPAGPPAGRVRKSPFVSTQLTEEEAKKTELKNLKRTAEDLEDQLDAVRDRIEQLREETD</sequence>
<feature type="compositionally biased region" description="Basic and acidic residues" evidence="1">
    <location>
        <begin position="86"/>
        <end position="101"/>
    </location>
</feature>
<feature type="region of interest" description="Disordered" evidence="1">
    <location>
        <begin position="38"/>
        <end position="109"/>
    </location>
</feature>
<protein>
    <recommendedName>
        <fullName evidence="4">DUF5320 domain-containing protein</fullName>
    </recommendedName>
</protein>
<keyword evidence="3" id="KW-1185">Reference proteome</keyword>
<evidence type="ECO:0008006" key="4">
    <source>
        <dbReference type="Google" id="ProtNLM"/>
    </source>
</evidence>
<dbReference type="RefSeq" id="WP_089761696.1">
    <property type="nucleotide sequence ID" value="NZ_FNGO01000025.1"/>
</dbReference>
<reference evidence="2 3" key="1">
    <citation type="submission" date="2016-10" db="EMBL/GenBank/DDBJ databases">
        <authorList>
            <person name="de Groot N.N."/>
        </authorList>
    </citation>
    <scope>NUCLEOTIDE SEQUENCE [LARGE SCALE GENOMIC DNA]</scope>
    <source>
        <strain evidence="2 3">SLAS-1</strain>
    </source>
</reference>
<gene>
    <name evidence="2" type="ORF">SAMN04488692_12520</name>
</gene>
<dbReference type="EMBL" id="FNGO01000025">
    <property type="protein sequence ID" value="SDM29621.1"/>
    <property type="molecule type" value="Genomic_DNA"/>
</dbReference>
<dbReference type="AlphaFoldDB" id="A0A1G9S2C5"/>
<feature type="compositionally biased region" description="Gly residues" evidence="1">
    <location>
        <begin position="38"/>
        <end position="49"/>
    </location>
</feature>
<evidence type="ECO:0000256" key="1">
    <source>
        <dbReference type="SAM" id="MobiDB-lite"/>
    </source>
</evidence>
<evidence type="ECO:0000313" key="3">
    <source>
        <dbReference type="Proteomes" id="UP000199476"/>
    </source>
</evidence>
<dbReference type="Pfam" id="PF17253">
    <property type="entry name" value="DUF5320"/>
    <property type="match status" value="1"/>
</dbReference>
<evidence type="ECO:0000313" key="2">
    <source>
        <dbReference type="EMBL" id="SDM29621.1"/>
    </source>
</evidence>
<proteinExistence type="predicted"/>
<dbReference type="InterPro" id="IPR035205">
    <property type="entry name" value="DUF5320"/>
</dbReference>
<dbReference type="CDD" id="cd14686">
    <property type="entry name" value="bZIP"/>
    <property type="match status" value="1"/>
</dbReference>
<dbReference type="Proteomes" id="UP000199476">
    <property type="component" value="Unassembled WGS sequence"/>
</dbReference>
<name>A0A1G9S2C5_9FIRM</name>